<dbReference type="GO" id="GO:0016787">
    <property type="term" value="F:hydrolase activity"/>
    <property type="evidence" value="ECO:0007669"/>
    <property type="project" value="UniProtKB-KW"/>
</dbReference>
<dbReference type="PANTHER" id="PTHR13136:SF11">
    <property type="entry name" value="TESTIS-EXPRESSED PROTEIN 30"/>
    <property type="match status" value="1"/>
</dbReference>
<dbReference type="RefSeq" id="WP_162669561.1">
    <property type="nucleotide sequence ID" value="NZ_LR593886.1"/>
</dbReference>
<dbReference type="SUPFAM" id="SSF53474">
    <property type="entry name" value="alpha/beta-Hydrolases"/>
    <property type="match status" value="1"/>
</dbReference>
<evidence type="ECO:0000259" key="1">
    <source>
        <dbReference type="Pfam" id="PF20408"/>
    </source>
</evidence>
<dbReference type="Proteomes" id="UP000464178">
    <property type="component" value="Chromosome"/>
</dbReference>
<accession>A0A6P2D3W1</accession>
<dbReference type="AlphaFoldDB" id="A0A6P2D3W1"/>
<reference evidence="2 3" key="1">
    <citation type="submission" date="2019-05" db="EMBL/GenBank/DDBJ databases">
        <authorList>
            <consortium name="Science for Life Laboratories"/>
        </authorList>
    </citation>
    <scope>NUCLEOTIDE SEQUENCE [LARGE SCALE GENOMIC DNA]</scope>
    <source>
        <strain evidence="2">Soil9</strain>
    </source>
</reference>
<dbReference type="InterPro" id="IPR026555">
    <property type="entry name" value="NSL3/Tex30"/>
</dbReference>
<gene>
    <name evidence="2" type="ORF">SOIL9_26090</name>
</gene>
<protein>
    <recommendedName>
        <fullName evidence="1">KANL3/Tex30 alpha/beta hydrolase-like domain-containing protein</fullName>
    </recommendedName>
</protein>
<dbReference type="PANTHER" id="PTHR13136">
    <property type="entry name" value="TESTIS DEVELOPMENT PROTEIN PRTD"/>
    <property type="match status" value="1"/>
</dbReference>
<dbReference type="EMBL" id="LR593886">
    <property type="protein sequence ID" value="VTR95105.1"/>
    <property type="molecule type" value="Genomic_DNA"/>
</dbReference>
<proteinExistence type="predicted"/>
<dbReference type="Gene3D" id="3.40.50.1820">
    <property type="entry name" value="alpha/beta hydrolase"/>
    <property type="match status" value="1"/>
</dbReference>
<evidence type="ECO:0000313" key="2">
    <source>
        <dbReference type="EMBL" id="VTR95105.1"/>
    </source>
</evidence>
<keyword evidence="3" id="KW-1185">Reference proteome</keyword>
<name>A0A6P2D3W1_9BACT</name>
<keyword evidence="2" id="KW-0378">Hydrolase</keyword>
<dbReference type="InterPro" id="IPR046879">
    <property type="entry name" value="KANL3/Tex30_Abhydrolase"/>
</dbReference>
<feature type="domain" description="KANL3/Tex30 alpha/beta hydrolase-like" evidence="1">
    <location>
        <begin position="29"/>
        <end position="216"/>
    </location>
</feature>
<organism evidence="2 3">
    <name type="scientific">Gemmata massiliana</name>
    <dbReference type="NCBI Taxonomy" id="1210884"/>
    <lineage>
        <taxon>Bacteria</taxon>
        <taxon>Pseudomonadati</taxon>
        <taxon>Planctomycetota</taxon>
        <taxon>Planctomycetia</taxon>
        <taxon>Gemmatales</taxon>
        <taxon>Gemmataceae</taxon>
        <taxon>Gemmata</taxon>
    </lineage>
</organism>
<dbReference type="Pfam" id="PF20408">
    <property type="entry name" value="Abhydrolase_11"/>
    <property type="match status" value="1"/>
</dbReference>
<sequence length="222" mass="24000">MIEKELRFLATPEKGEVSALLIRPDNATHLLVLGHGASTNMRHPTLRSIAEQLAEVGIATFRYNFPYSEHGKGRDGQAVCTQTIRSAIEAAQEAVPNLPLLAGGHSFSGRMTSTAASESPLEGVAGLVFFSFPLHLAGKPDTKRADHLADVSVPMLFLSGTRDELAGMNLLKPVVKKLGATLHELDTADHGYKVLKKTRTGNEDVFVEMARVVRDWSASLTS</sequence>
<dbReference type="InterPro" id="IPR029058">
    <property type="entry name" value="AB_hydrolase_fold"/>
</dbReference>
<dbReference type="KEGG" id="gms:SOIL9_26090"/>
<evidence type="ECO:0000313" key="3">
    <source>
        <dbReference type="Proteomes" id="UP000464178"/>
    </source>
</evidence>